<dbReference type="SUPFAM" id="SSF50129">
    <property type="entry name" value="GroES-like"/>
    <property type="match status" value="1"/>
</dbReference>
<dbReference type="Pfam" id="PF00107">
    <property type="entry name" value="ADH_zinc_N"/>
    <property type="match status" value="1"/>
</dbReference>
<dbReference type="PANTHER" id="PTHR44154:SF1">
    <property type="entry name" value="QUINONE OXIDOREDUCTASE"/>
    <property type="match status" value="1"/>
</dbReference>
<sequence>MAKVVQFTQVGGPEVLTVVEVDDPAPGPGQLAVRVEAAGVNPLDIKLRSGGRPLAGDGPWRSGSDGAGTVTAVGEGVDGFRVDDPVAFFGAAGAYATDVVIDAANAFARPAGVSAAQGAALGIPAGTAYQVLKSLSVGEDDTLLVHGASGSVGQAITQFAVLFGARVIGTTSDRRADRVRDLGADPIRYGDGLTGRVLEAAPDGVDAIIDCAGADGVLEASLELLDDTSRITSIVLGAKAEELGMRTFLGGASTPMTPQQLAWRAEAVPVALALMAAGYFDVELGGTFPLDRAGEAQTANQEGEPGKQLLVP</sequence>
<dbReference type="Gene3D" id="3.90.180.10">
    <property type="entry name" value="Medium-chain alcohol dehydrogenases, catalytic domain"/>
    <property type="match status" value="1"/>
</dbReference>
<keyword evidence="4" id="KW-1185">Reference proteome</keyword>
<accession>A0A916Y8V6</accession>
<dbReference type="InterPro" id="IPR020843">
    <property type="entry name" value="ER"/>
</dbReference>
<evidence type="ECO:0000313" key="3">
    <source>
        <dbReference type="EMBL" id="GGD35585.1"/>
    </source>
</evidence>
<dbReference type="SMART" id="SM00829">
    <property type="entry name" value="PKS_ER"/>
    <property type="match status" value="1"/>
</dbReference>
<dbReference type="InterPro" id="IPR013149">
    <property type="entry name" value="ADH-like_C"/>
</dbReference>
<proteinExistence type="predicted"/>
<dbReference type="InterPro" id="IPR036291">
    <property type="entry name" value="NAD(P)-bd_dom_sf"/>
</dbReference>
<comment type="caution">
    <text evidence="3">The sequence shown here is derived from an EMBL/GenBank/DDBJ whole genome shotgun (WGS) entry which is preliminary data.</text>
</comment>
<dbReference type="Gene3D" id="3.40.50.720">
    <property type="entry name" value="NAD(P)-binding Rossmann-like Domain"/>
    <property type="match status" value="1"/>
</dbReference>
<dbReference type="Pfam" id="PF08240">
    <property type="entry name" value="ADH_N"/>
    <property type="match status" value="1"/>
</dbReference>
<reference evidence="3" key="1">
    <citation type="journal article" date="2014" name="Int. J. Syst. Evol. Microbiol.">
        <title>Complete genome sequence of Corynebacterium casei LMG S-19264T (=DSM 44701T), isolated from a smear-ripened cheese.</title>
        <authorList>
            <consortium name="US DOE Joint Genome Institute (JGI-PGF)"/>
            <person name="Walter F."/>
            <person name="Albersmeier A."/>
            <person name="Kalinowski J."/>
            <person name="Ruckert C."/>
        </authorList>
    </citation>
    <scope>NUCLEOTIDE SEQUENCE</scope>
    <source>
        <strain evidence="3">CGMCC 1.15152</strain>
    </source>
</reference>
<dbReference type="SUPFAM" id="SSF51735">
    <property type="entry name" value="NAD(P)-binding Rossmann-fold domains"/>
    <property type="match status" value="1"/>
</dbReference>
<keyword evidence="1" id="KW-0521">NADP</keyword>
<dbReference type="AlphaFoldDB" id="A0A916Y8V6"/>
<dbReference type="RefSeq" id="WP_188711677.1">
    <property type="nucleotide sequence ID" value="NZ_BMHO01000001.1"/>
</dbReference>
<gene>
    <name evidence="3" type="ORF">GCM10010915_15200</name>
</gene>
<dbReference type="PANTHER" id="PTHR44154">
    <property type="entry name" value="QUINONE OXIDOREDUCTASE"/>
    <property type="match status" value="1"/>
</dbReference>
<name>A0A916Y8V6_9MICO</name>
<dbReference type="GO" id="GO:0016491">
    <property type="term" value="F:oxidoreductase activity"/>
    <property type="evidence" value="ECO:0007669"/>
    <property type="project" value="InterPro"/>
</dbReference>
<evidence type="ECO:0000313" key="4">
    <source>
        <dbReference type="Proteomes" id="UP000633205"/>
    </source>
</evidence>
<evidence type="ECO:0000256" key="1">
    <source>
        <dbReference type="ARBA" id="ARBA00022857"/>
    </source>
</evidence>
<evidence type="ECO:0000259" key="2">
    <source>
        <dbReference type="SMART" id="SM00829"/>
    </source>
</evidence>
<dbReference type="Proteomes" id="UP000633205">
    <property type="component" value="Unassembled WGS sequence"/>
</dbReference>
<dbReference type="InterPro" id="IPR013154">
    <property type="entry name" value="ADH-like_N"/>
</dbReference>
<organism evidence="3 4">
    <name type="scientific">Microbacterium faecale</name>
    <dbReference type="NCBI Taxonomy" id="1804630"/>
    <lineage>
        <taxon>Bacteria</taxon>
        <taxon>Bacillati</taxon>
        <taxon>Actinomycetota</taxon>
        <taxon>Actinomycetes</taxon>
        <taxon>Micrococcales</taxon>
        <taxon>Microbacteriaceae</taxon>
        <taxon>Microbacterium</taxon>
    </lineage>
</organism>
<dbReference type="CDD" id="cd05289">
    <property type="entry name" value="MDR_like_2"/>
    <property type="match status" value="1"/>
</dbReference>
<feature type="domain" description="Enoyl reductase (ER)" evidence="2">
    <location>
        <begin position="11"/>
        <end position="310"/>
    </location>
</feature>
<dbReference type="InterPro" id="IPR051603">
    <property type="entry name" value="Zinc-ADH_QOR/CCCR"/>
</dbReference>
<protein>
    <submittedName>
        <fullName evidence="3">Oxidoreductase</fullName>
    </submittedName>
</protein>
<reference evidence="3" key="2">
    <citation type="submission" date="2020-09" db="EMBL/GenBank/DDBJ databases">
        <authorList>
            <person name="Sun Q."/>
            <person name="Zhou Y."/>
        </authorList>
    </citation>
    <scope>NUCLEOTIDE SEQUENCE</scope>
    <source>
        <strain evidence="3">CGMCC 1.15152</strain>
    </source>
</reference>
<dbReference type="EMBL" id="BMHO01000001">
    <property type="protein sequence ID" value="GGD35585.1"/>
    <property type="molecule type" value="Genomic_DNA"/>
</dbReference>
<dbReference type="InterPro" id="IPR011032">
    <property type="entry name" value="GroES-like_sf"/>
</dbReference>